<comment type="caution">
    <text evidence="3">The sequence shown here is derived from an EMBL/GenBank/DDBJ whole genome shotgun (WGS) entry which is preliminary data.</text>
</comment>
<dbReference type="PROSITE" id="PS51257">
    <property type="entry name" value="PROKAR_LIPOPROTEIN"/>
    <property type="match status" value="1"/>
</dbReference>
<keyword evidence="2" id="KW-0472">Membrane</keyword>
<dbReference type="STRING" id="563192.HMPREF0179_00758"/>
<keyword evidence="2 3" id="KW-0449">Lipoprotein</keyword>
<dbReference type="Gene3D" id="2.20.200.10">
    <property type="entry name" value="Outer membrane efflux proteins (OEP)"/>
    <property type="match status" value="1"/>
</dbReference>
<dbReference type="NCBIfam" id="TIGR01845">
    <property type="entry name" value="outer_NodT"/>
    <property type="match status" value="1"/>
</dbReference>
<dbReference type="EMBL" id="ADCP02000001">
    <property type="protein sequence ID" value="EFV45393.1"/>
    <property type="molecule type" value="Genomic_DNA"/>
</dbReference>
<gene>
    <name evidence="3" type="ORF">HMPREF0179_00758</name>
</gene>
<reference evidence="3 4" key="1">
    <citation type="submission" date="2010-10" db="EMBL/GenBank/DDBJ databases">
        <authorList>
            <consortium name="The Broad Institute Genome Sequencing Platform"/>
            <person name="Ward D."/>
            <person name="Earl A."/>
            <person name="Feldgarden M."/>
            <person name="Young S.K."/>
            <person name="Gargeya S."/>
            <person name="Zeng Q."/>
            <person name="Alvarado L."/>
            <person name="Berlin A."/>
            <person name="Bochicchio J."/>
            <person name="Chapman S.B."/>
            <person name="Chen Z."/>
            <person name="Freedman E."/>
            <person name="Gellesch M."/>
            <person name="Goldberg J."/>
            <person name="Griggs A."/>
            <person name="Gujja S."/>
            <person name="Heilman E."/>
            <person name="Heiman D."/>
            <person name="Howarth C."/>
            <person name="Mehta T."/>
            <person name="Neiman D."/>
            <person name="Pearson M."/>
            <person name="Roberts A."/>
            <person name="Saif S."/>
            <person name="Shea T."/>
            <person name="Shenoy N."/>
            <person name="Sisk P."/>
            <person name="Stolte C."/>
            <person name="Sykes S."/>
            <person name="White J."/>
            <person name="Yandava C."/>
            <person name="Allen-Vercoe E."/>
            <person name="Sibley C."/>
            <person name="Ambrose C.E."/>
            <person name="Strauss J."/>
            <person name="Daigneault M."/>
            <person name="Haas B."/>
            <person name="Nusbaum C."/>
            <person name="Birren B."/>
        </authorList>
    </citation>
    <scope>NUCLEOTIDE SEQUENCE [LARGE SCALE GENOMIC DNA]</scope>
    <source>
        <strain evidence="3 4">3_1_6</strain>
    </source>
</reference>
<dbReference type="RefSeq" id="WP_005025164.1">
    <property type="nucleotide sequence ID" value="NZ_KE150238.1"/>
</dbReference>
<name>E5Y3J7_BILW3</name>
<dbReference type="PANTHER" id="PTHR30203">
    <property type="entry name" value="OUTER MEMBRANE CATION EFFLUX PROTEIN"/>
    <property type="match status" value="1"/>
</dbReference>
<dbReference type="GeneID" id="78085899"/>
<accession>E5Y3J7</accession>
<dbReference type="SUPFAM" id="SSF56954">
    <property type="entry name" value="Outer membrane efflux proteins (OEP)"/>
    <property type="match status" value="1"/>
</dbReference>
<keyword evidence="2" id="KW-0732">Signal</keyword>
<dbReference type="PANTHER" id="PTHR30203:SF30">
    <property type="entry name" value="OUTER MEMBRANE PROTEIN-RELATED"/>
    <property type="match status" value="1"/>
</dbReference>
<keyword evidence="2" id="KW-1134">Transmembrane beta strand</keyword>
<sequence length="458" mass="50301">MRIFVVGLMMLGLAGCSFAPDYQRPQMELPQAWKDPGKGEQLDEQWWKRFDDSTLNALVQEALIANRDIAAAVARVDYARAQLGVARAELLPLLSGQAQGTQTWVDNTKITNGSQSPFSAGFGATWELDLWGKLRNAKEAAMYQVLGTEAAQRGMRLSIAAQTSNAYFLLRSLDLQLSTAERTVKTRTDALRIYTARYEQGLISELDLSRAKTEVETAKTALYQTRISRDAAESALEALLGRSPKDIMDGTVQRGMTLESIPTPPVIPAGVPSDLLERRPDIQQAEMSVKSANANIGVAKAAWFPAISLTGLFGVVSPELHTLMSNPLQTWSYGGAASVPLLDFGRVKYGVEAAEAKQRESLATYEKTVQGAFKEMRDALTRQQEMSNVVASLERMVKELRLSVELANTRYDNGYSSYLEVLDAERSLFDSEMQLAAARSERLSSIVNVCLALGGGWK</sequence>
<comment type="similarity">
    <text evidence="1 2">Belongs to the outer membrane factor (OMF) (TC 1.B.17) family.</text>
</comment>
<keyword evidence="2" id="KW-0564">Palmitate</keyword>
<dbReference type="InterPro" id="IPR003423">
    <property type="entry name" value="OMP_efflux"/>
</dbReference>
<dbReference type="HOGENOM" id="CLU_012817_13_3_7"/>
<proteinExistence type="inferred from homology"/>
<feature type="chain" id="PRO_5001438245" evidence="2">
    <location>
        <begin position="20"/>
        <end position="458"/>
    </location>
</feature>
<keyword evidence="2" id="KW-0812">Transmembrane</keyword>
<dbReference type="GO" id="GO:0005886">
    <property type="term" value="C:plasma membrane"/>
    <property type="evidence" value="ECO:0007669"/>
    <property type="project" value="UniProtKB-SubCell"/>
</dbReference>
<dbReference type="Gene3D" id="1.20.1600.10">
    <property type="entry name" value="Outer membrane efflux proteins (OEP)"/>
    <property type="match status" value="1"/>
</dbReference>
<dbReference type="GO" id="GO:0015562">
    <property type="term" value="F:efflux transmembrane transporter activity"/>
    <property type="evidence" value="ECO:0007669"/>
    <property type="project" value="InterPro"/>
</dbReference>
<dbReference type="Pfam" id="PF02321">
    <property type="entry name" value="OEP"/>
    <property type="match status" value="2"/>
</dbReference>
<dbReference type="eggNOG" id="COG1538">
    <property type="taxonomic scope" value="Bacteria"/>
</dbReference>
<dbReference type="AlphaFoldDB" id="E5Y3J7"/>
<evidence type="ECO:0000256" key="2">
    <source>
        <dbReference type="RuleBase" id="RU362097"/>
    </source>
</evidence>
<feature type="signal peptide" evidence="2">
    <location>
        <begin position="1"/>
        <end position="19"/>
    </location>
</feature>
<dbReference type="Proteomes" id="UP000006034">
    <property type="component" value="Unassembled WGS sequence"/>
</dbReference>
<comment type="subcellular location">
    <subcellularLocation>
        <location evidence="2">Cell membrane</location>
        <topology evidence="2">Lipid-anchor</topology>
    </subcellularLocation>
</comment>
<reference evidence="3 4" key="2">
    <citation type="submission" date="2013-04" db="EMBL/GenBank/DDBJ databases">
        <title>The Genome Sequence of Bilophila wadsworthia 3_1_6.</title>
        <authorList>
            <consortium name="The Broad Institute Genomics Platform"/>
            <person name="Earl A."/>
            <person name="Ward D."/>
            <person name="Feldgarden M."/>
            <person name="Gevers D."/>
            <person name="Sibley C."/>
            <person name="Strauss J."/>
            <person name="Allen-Vercoe E."/>
            <person name="Walker B."/>
            <person name="Young S."/>
            <person name="Zeng Q."/>
            <person name="Gargeya S."/>
            <person name="Fitzgerald M."/>
            <person name="Haas B."/>
            <person name="Abouelleil A."/>
            <person name="Allen A.W."/>
            <person name="Alvarado L."/>
            <person name="Arachchi H.M."/>
            <person name="Berlin A.M."/>
            <person name="Chapman S.B."/>
            <person name="Gainer-Dewar J."/>
            <person name="Goldberg J."/>
            <person name="Griggs A."/>
            <person name="Gujja S."/>
            <person name="Hansen M."/>
            <person name="Howarth C."/>
            <person name="Imamovic A."/>
            <person name="Ireland A."/>
            <person name="Larimer J."/>
            <person name="McCowan C."/>
            <person name="Murphy C."/>
            <person name="Pearson M."/>
            <person name="Poon T.W."/>
            <person name="Priest M."/>
            <person name="Roberts A."/>
            <person name="Saif S."/>
            <person name="Shea T."/>
            <person name="Sisk P."/>
            <person name="Sykes S."/>
            <person name="Wortman J."/>
            <person name="Nusbaum C."/>
            <person name="Birren B."/>
        </authorList>
    </citation>
    <scope>NUCLEOTIDE SEQUENCE [LARGE SCALE GENOMIC DNA]</scope>
    <source>
        <strain evidence="3 4">3_1_6</strain>
    </source>
</reference>
<organism evidence="3 4">
    <name type="scientific">Bilophila wadsworthia (strain 3_1_6)</name>
    <dbReference type="NCBI Taxonomy" id="563192"/>
    <lineage>
        <taxon>Bacteria</taxon>
        <taxon>Pseudomonadati</taxon>
        <taxon>Thermodesulfobacteriota</taxon>
        <taxon>Desulfovibrionia</taxon>
        <taxon>Desulfovibrionales</taxon>
        <taxon>Desulfovibrionaceae</taxon>
        <taxon>Bilophila</taxon>
    </lineage>
</organism>
<evidence type="ECO:0000256" key="1">
    <source>
        <dbReference type="ARBA" id="ARBA00007613"/>
    </source>
</evidence>
<evidence type="ECO:0000313" key="4">
    <source>
        <dbReference type="Proteomes" id="UP000006034"/>
    </source>
</evidence>
<protein>
    <submittedName>
        <fullName evidence="3">NodT family efflux transporter, outer membrane factor (OMF) lipoprotein</fullName>
    </submittedName>
</protein>
<keyword evidence="4" id="KW-1185">Reference proteome</keyword>
<dbReference type="InterPro" id="IPR010131">
    <property type="entry name" value="MdtP/NodT-like"/>
</dbReference>
<evidence type="ECO:0000313" key="3">
    <source>
        <dbReference type="EMBL" id="EFV45393.1"/>
    </source>
</evidence>
<dbReference type="OrthoDB" id="9783163at2"/>